<evidence type="ECO:0000256" key="4">
    <source>
        <dbReference type="ARBA" id="ARBA00022452"/>
    </source>
</evidence>
<dbReference type="GO" id="GO:0098046">
    <property type="term" value="C:type V protein secretion system complex"/>
    <property type="evidence" value="ECO:0007669"/>
    <property type="project" value="TreeGrafter"/>
</dbReference>
<keyword evidence="10" id="KW-1133">Transmembrane helix</keyword>
<comment type="subcellular location">
    <subcellularLocation>
        <location evidence="1">Cell outer membrane</location>
    </subcellularLocation>
</comment>
<keyword evidence="3" id="KW-0813">Transport</keyword>
<feature type="region of interest" description="Disordered" evidence="9">
    <location>
        <begin position="88"/>
        <end position="136"/>
    </location>
</feature>
<dbReference type="InterPro" id="IPR013686">
    <property type="entry name" value="Polypept-transport_assoc_ShlB"/>
</dbReference>
<dbReference type="GO" id="GO:0009279">
    <property type="term" value="C:cell outer membrane"/>
    <property type="evidence" value="ECO:0007669"/>
    <property type="project" value="UniProtKB-SubCell"/>
</dbReference>
<keyword evidence="13" id="KW-1185">Reference proteome</keyword>
<evidence type="ECO:0000256" key="10">
    <source>
        <dbReference type="SAM" id="Phobius"/>
    </source>
</evidence>
<protein>
    <submittedName>
        <fullName evidence="12">ShlB/FhaC/HecB family hemolysin secretion/activation protein</fullName>
    </submittedName>
</protein>
<comment type="similarity">
    <text evidence="2">Belongs to the TPS (TC 1.B.20) family.</text>
</comment>
<accession>A0A2N6JYT8</accession>
<evidence type="ECO:0000256" key="2">
    <source>
        <dbReference type="ARBA" id="ARBA00009055"/>
    </source>
</evidence>
<organism evidence="12 13">
    <name type="scientific">Fischerella muscicola CCMEE 5323</name>
    <dbReference type="NCBI Taxonomy" id="2019572"/>
    <lineage>
        <taxon>Bacteria</taxon>
        <taxon>Bacillati</taxon>
        <taxon>Cyanobacteriota</taxon>
        <taxon>Cyanophyceae</taxon>
        <taxon>Nostocales</taxon>
        <taxon>Hapalosiphonaceae</taxon>
        <taxon>Fischerella</taxon>
    </lineage>
</organism>
<dbReference type="Gene3D" id="3.10.20.310">
    <property type="entry name" value="membrane protein fhac"/>
    <property type="match status" value="1"/>
</dbReference>
<dbReference type="Gene3D" id="2.40.160.50">
    <property type="entry name" value="membrane protein fhac: a member of the omp85/tpsb transporter family"/>
    <property type="match status" value="1"/>
</dbReference>
<keyword evidence="4" id="KW-1134">Transmembrane beta strand</keyword>
<feature type="transmembrane region" description="Helical" evidence="10">
    <location>
        <begin position="64"/>
        <end position="84"/>
    </location>
</feature>
<evidence type="ECO:0000256" key="3">
    <source>
        <dbReference type="ARBA" id="ARBA00022448"/>
    </source>
</evidence>
<dbReference type="AlphaFoldDB" id="A0A2N6JYT8"/>
<keyword evidence="8" id="KW-0998">Cell outer membrane</keyword>
<dbReference type="InterPro" id="IPR051544">
    <property type="entry name" value="TPS_OM_transporter"/>
</dbReference>
<dbReference type="PROSITE" id="PS51779">
    <property type="entry name" value="POTRA"/>
    <property type="match status" value="1"/>
</dbReference>
<dbReference type="RefSeq" id="WP_016868191.1">
    <property type="nucleotide sequence ID" value="NZ_CAWNVR010000597.1"/>
</dbReference>
<feature type="compositionally biased region" description="Pro residues" evidence="9">
    <location>
        <begin position="122"/>
        <end position="132"/>
    </location>
</feature>
<dbReference type="GO" id="GO:0008320">
    <property type="term" value="F:protein transmembrane transporter activity"/>
    <property type="evidence" value="ECO:0007669"/>
    <property type="project" value="TreeGrafter"/>
</dbReference>
<dbReference type="InterPro" id="IPR034746">
    <property type="entry name" value="POTRA"/>
</dbReference>
<gene>
    <name evidence="12" type="ORF">CEN44_20505</name>
</gene>
<evidence type="ECO:0000256" key="8">
    <source>
        <dbReference type="ARBA" id="ARBA00023237"/>
    </source>
</evidence>
<evidence type="ECO:0000256" key="7">
    <source>
        <dbReference type="ARBA" id="ARBA00023136"/>
    </source>
</evidence>
<keyword evidence="6" id="KW-0653">Protein transport</keyword>
<evidence type="ECO:0000256" key="5">
    <source>
        <dbReference type="ARBA" id="ARBA00022692"/>
    </source>
</evidence>
<reference evidence="12 13" key="1">
    <citation type="submission" date="2017-08" db="EMBL/GenBank/DDBJ databases">
        <title>Genomes of Fischerella (Mastigocladus) sp. strains.</title>
        <authorList>
            <person name="Miller S.R."/>
        </authorList>
    </citation>
    <scope>NUCLEOTIDE SEQUENCE [LARGE SCALE GENOMIC DNA]</scope>
    <source>
        <strain evidence="12 13">CCMEE 5323</strain>
    </source>
</reference>
<evidence type="ECO:0000256" key="6">
    <source>
        <dbReference type="ARBA" id="ARBA00022927"/>
    </source>
</evidence>
<proteinExistence type="inferred from homology"/>
<evidence type="ECO:0000256" key="9">
    <source>
        <dbReference type="SAM" id="MobiDB-lite"/>
    </source>
</evidence>
<evidence type="ECO:0000313" key="13">
    <source>
        <dbReference type="Proteomes" id="UP000235036"/>
    </source>
</evidence>
<dbReference type="Proteomes" id="UP000235036">
    <property type="component" value="Unassembled WGS sequence"/>
</dbReference>
<evidence type="ECO:0000259" key="11">
    <source>
        <dbReference type="PROSITE" id="PS51779"/>
    </source>
</evidence>
<evidence type="ECO:0000256" key="1">
    <source>
        <dbReference type="ARBA" id="ARBA00004442"/>
    </source>
</evidence>
<dbReference type="InterPro" id="IPR005565">
    <property type="entry name" value="Hemolysn_activator_HlyB_C"/>
</dbReference>
<dbReference type="PANTHER" id="PTHR34597:SF1">
    <property type="entry name" value="HEME_HEMOPEXIN TRANSPORTER PROTEIN HUXB"/>
    <property type="match status" value="1"/>
</dbReference>
<dbReference type="EMBL" id="NRQW01000475">
    <property type="protein sequence ID" value="PLZ86193.1"/>
    <property type="molecule type" value="Genomic_DNA"/>
</dbReference>
<comment type="caution">
    <text evidence="12">The sequence shown here is derived from an EMBL/GenBank/DDBJ whole genome shotgun (WGS) entry which is preliminary data.</text>
</comment>
<keyword evidence="5 10" id="KW-0812">Transmembrane</keyword>
<feature type="compositionally biased region" description="Pro residues" evidence="9">
    <location>
        <begin position="104"/>
        <end position="114"/>
    </location>
</feature>
<dbReference type="Pfam" id="PF08479">
    <property type="entry name" value="POTRA_2"/>
    <property type="match status" value="1"/>
</dbReference>
<name>A0A2N6JYT8_FISMU</name>
<sequence>MSDKLRNSKIVKTWLRRLTVNIIDSSNHAIAKHKHKRIPYLHDDFIFSVNNITKFLAFLASWRFILYPYFIICAFCLLTSSAIAQTSPVPTDTKPNPNIDRFPQPLPTPQPLPPSEEQQPTVPTPPPTPTPEQPNITIPVSKIEVVGSTILTQDQIAAITKPFAGRSVTLKELQGVADNITQLYLNQGYLTSRAILGEQTITDGVVKILVIEGSLEKIEIEGTRRLNPSYVRNRVKLATGKPLRVDKIEDQLRLLKEDPLFTNVEATLKGGTNIGQSILTVRVKEANPISGVVGVDNYSPPAVGSERFGGAISYRNVTGLGDELIASYYRSITGGSNSFDFIYRVPVNAMNGTLQLRYSPTDSEITQPPFSALDITGDSQLYELSYRQPFIRTPREEFALSLGFALHNSRNIFVVQGIPRPLSIGPDNDGTSKTRVLKFGQDYIKRDLQGAWAVRSQFNFGLDVFDATSNSSSAPDGSFFSWLGQIQRVQRLGRDNLLIAQADVQLTPDALLPSQQFLIGGGQSLRGYRQNARAGDNGFRFSVEDRIAILRDQGGLPNLQLAPFVDMGAVWNVSENPNRLPDQTFLASAGLGLIWEPVPRLLMRFDYAVPFVDLSDRGNNAQDRGFNFSVNYNF</sequence>
<dbReference type="Pfam" id="PF03865">
    <property type="entry name" value="ShlB"/>
    <property type="match status" value="1"/>
</dbReference>
<evidence type="ECO:0000313" key="12">
    <source>
        <dbReference type="EMBL" id="PLZ86193.1"/>
    </source>
</evidence>
<dbReference type="GO" id="GO:0046819">
    <property type="term" value="P:protein secretion by the type V secretion system"/>
    <property type="evidence" value="ECO:0007669"/>
    <property type="project" value="TreeGrafter"/>
</dbReference>
<dbReference type="PANTHER" id="PTHR34597">
    <property type="entry name" value="SLR1661 PROTEIN"/>
    <property type="match status" value="1"/>
</dbReference>
<keyword evidence="7 10" id="KW-0472">Membrane</keyword>
<feature type="domain" description="POTRA" evidence="11">
    <location>
        <begin position="138"/>
        <end position="213"/>
    </location>
</feature>